<keyword evidence="5 9" id="KW-0493">Microtubule</keyword>
<dbReference type="GO" id="GO:0005816">
    <property type="term" value="C:spindle pole body"/>
    <property type="evidence" value="ECO:0007669"/>
    <property type="project" value="UniProtKB-SubCell"/>
</dbReference>
<dbReference type="InterPro" id="IPR003008">
    <property type="entry name" value="Tubulin_FtsZ_GTPase"/>
</dbReference>
<gene>
    <name evidence="12" type="ORF">E3P99_03596</name>
</gene>
<keyword evidence="6 9" id="KW-0547">Nucleotide-binding</keyword>
<proteinExistence type="inferred from homology"/>
<keyword evidence="7 9" id="KW-0342">GTP-binding</keyword>
<dbReference type="InterPro" id="IPR008280">
    <property type="entry name" value="Tub_FtsZ_C"/>
</dbReference>
<organism evidence="12 13">
    <name type="scientific">Wallemia hederae</name>
    <dbReference type="NCBI Taxonomy" id="1540922"/>
    <lineage>
        <taxon>Eukaryota</taxon>
        <taxon>Fungi</taxon>
        <taxon>Dikarya</taxon>
        <taxon>Basidiomycota</taxon>
        <taxon>Wallemiomycotina</taxon>
        <taxon>Wallemiomycetes</taxon>
        <taxon>Wallemiales</taxon>
        <taxon>Wallemiaceae</taxon>
        <taxon>Wallemia</taxon>
    </lineage>
</organism>
<dbReference type="GO" id="GO:0005874">
    <property type="term" value="C:microtubule"/>
    <property type="evidence" value="ECO:0007669"/>
    <property type="project" value="UniProtKB-KW"/>
</dbReference>
<evidence type="ECO:0000256" key="7">
    <source>
        <dbReference type="ARBA" id="ARBA00023134"/>
    </source>
</evidence>
<dbReference type="CDD" id="cd02188">
    <property type="entry name" value="gamma_tubulin"/>
    <property type="match status" value="1"/>
</dbReference>
<feature type="domain" description="Tubulin/FtsZ 2-layer sandwich" evidence="11">
    <location>
        <begin position="272"/>
        <end position="416"/>
    </location>
</feature>
<dbReference type="PRINTS" id="PR01161">
    <property type="entry name" value="TUBULIN"/>
</dbReference>
<comment type="caution">
    <text evidence="12">The sequence shown here is derived from an EMBL/GenBank/DDBJ whole genome shotgun (WGS) entry which is preliminary data.</text>
</comment>
<dbReference type="GO" id="GO:0031122">
    <property type="term" value="P:cytoplasmic microtubule organization"/>
    <property type="evidence" value="ECO:0007669"/>
    <property type="project" value="InterPro"/>
</dbReference>
<comment type="similarity">
    <text evidence="2 9">Belongs to the tubulin family.</text>
</comment>
<dbReference type="GO" id="GO:0005525">
    <property type="term" value="F:GTP binding"/>
    <property type="evidence" value="ECO:0007669"/>
    <property type="project" value="UniProtKB-UniRule"/>
</dbReference>
<evidence type="ECO:0000256" key="8">
    <source>
        <dbReference type="ARBA" id="ARBA00023212"/>
    </source>
</evidence>
<evidence type="ECO:0000256" key="9">
    <source>
        <dbReference type="RuleBase" id="RU000352"/>
    </source>
</evidence>
<dbReference type="PANTHER" id="PTHR11588">
    <property type="entry name" value="TUBULIN"/>
    <property type="match status" value="1"/>
</dbReference>
<dbReference type="InterPro" id="IPR000217">
    <property type="entry name" value="Tubulin"/>
</dbReference>
<keyword evidence="4" id="KW-0963">Cytoplasm</keyword>
<dbReference type="SUPFAM" id="SSF55307">
    <property type="entry name" value="Tubulin C-terminal domain-like"/>
    <property type="match status" value="1"/>
</dbReference>
<dbReference type="GO" id="GO:0000930">
    <property type="term" value="C:gamma-tubulin complex"/>
    <property type="evidence" value="ECO:0007669"/>
    <property type="project" value="InterPro"/>
</dbReference>
<evidence type="ECO:0000313" key="13">
    <source>
        <dbReference type="Proteomes" id="UP000310189"/>
    </source>
</evidence>
<dbReference type="InterPro" id="IPR017975">
    <property type="entry name" value="Tubulin_CS"/>
</dbReference>
<evidence type="ECO:0000256" key="5">
    <source>
        <dbReference type="ARBA" id="ARBA00022701"/>
    </source>
</evidence>
<dbReference type="AlphaFoldDB" id="A0A4T0FEJ7"/>
<evidence type="ECO:0000259" key="10">
    <source>
        <dbReference type="SMART" id="SM00864"/>
    </source>
</evidence>
<dbReference type="SUPFAM" id="SSF52490">
    <property type="entry name" value="Tubulin nucleotide-binding domain-like"/>
    <property type="match status" value="1"/>
</dbReference>
<dbReference type="Gene3D" id="1.10.287.600">
    <property type="entry name" value="Helix hairpin bin"/>
    <property type="match status" value="1"/>
</dbReference>
<dbReference type="Pfam" id="PF03953">
    <property type="entry name" value="Tubulin_C"/>
    <property type="match status" value="1"/>
</dbReference>
<evidence type="ECO:0000256" key="1">
    <source>
        <dbReference type="ARBA" id="ARBA00004317"/>
    </source>
</evidence>
<evidence type="ECO:0000256" key="2">
    <source>
        <dbReference type="ARBA" id="ARBA00009636"/>
    </source>
</evidence>
<dbReference type="FunFam" id="1.10.287.600:FF:000004">
    <property type="entry name" value="Tubulin gamma chain"/>
    <property type="match status" value="1"/>
</dbReference>
<evidence type="ECO:0000259" key="11">
    <source>
        <dbReference type="SMART" id="SM00865"/>
    </source>
</evidence>
<evidence type="ECO:0000256" key="6">
    <source>
        <dbReference type="ARBA" id="ARBA00022741"/>
    </source>
</evidence>
<dbReference type="GO" id="GO:0007020">
    <property type="term" value="P:microtubule nucleation"/>
    <property type="evidence" value="ECO:0007669"/>
    <property type="project" value="InterPro"/>
</dbReference>
<dbReference type="InterPro" id="IPR002454">
    <property type="entry name" value="Gamma_tubulin"/>
</dbReference>
<sequence length="476" mass="54202">MGLGHSFWQQLCHEHGISQDGTLEDYAQDAGFDRKDVFFYQADDDHYIPRSILVDLEPRVSLVQPYEPADVSKVINNILSSPFANLYNPENIYVSEDGGGAANNWAMGYHAAERIYDEVFDMIDREADGSDSLEVRIMFRGFMLLHSIAGGTGSGLGSFLLERLNDRFPKKLIQTYSVFPNNQETSDVVVQPYNSMLALKRLVNHADSVVVLDNAALSRIAADRLHVPHPSFSQTNQLVKHEYFSVISYSYVDQVSTVMSASTTTLRYPGYMNNDLSSIIASLIPTPRCHFLMTSYTPFTSDQIEKAKSIRKTTVLDVMRRLLQPKNRMVSAPSSKSSCYISLLNIIQGDVDPTDVHKSLLRIRERQLANFIPWGPASIQVALTRKSPYVPSSHRVNGLMLANHTSIASLFKRVRDQYDRLMKRNAFLEPYKRERMFSNNMDEFHDSREVVQDMIDEYQASERTDYTEYHAEQDDD</sequence>
<dbReference type="OrthoDB" id="10249382at2759"/>
<keyword evidence="8" id="KW-0206">Cytoskeleton</keyword>
<dbReference type="Gene3D" id="3.40.50.1440">
    <property type="entry name" value="Tubulin/FtsZ, GTPase domain"/>
    <property type="match status" value="1"/>
</dbReference>
<evidence type="ECO:0000256" key="3">
    <source>
        <dbReference type="ARBA" id="ARBA00018848"/>
    </source>
</evidence>
<dbReference type="SMART" id="SM00864">
    <property type="entry name" value="Tubulin"/>
    <property type="match status" value="1"/>
</dbReference>
<dbReference type="InterPro" id="IPR023123">
    <property type="entry name" value="Tubulin_C"/>
</dbReference>
<dbReference type="InterPro" id="IPR018316">
    <property type="entry name" value="Tubulin/FtsZ_2-layer-sand-dom"/>
</dbReference>
<accession>A0A4T0FEJ7</accession>
<comment type="subcellular location">
    <subcellularLocation>
        <location evidence="1">Cytoplasm</location>
        <location evidence="1">Cytoskeleton</location>
        <location evidence="1">Microtubule organizing center</location>
        <location evidence="1">Spindle pole body</location>
    </subcellularLocation>
</comment>
<evidence type="ECO:0000313" key="12">
    <source>
        <dbReference type="EMBL" id="TIA86682.1"/>
    </source>
</evidence>
<dbReference type="PROSITE" id="PS00227">
    <property type="entry name" value="TUBULIN"/>
    <property type="match status" value="1"/>
</dbReference>
<dbReference type="Gene3D" id="3.30.1330.20">
    <property type="entry name" value="Tubulin/FtsZ, C-terminal domain"/>
    <property type="match status" value="1"/>
</dbReference>
<dbReference type="Proteomes" id="UP000310189">
    <property type="component" value="Unassembled WGS sequence"/>
</dbReference>
<evidence type="ECO:0000256" key="4">
    <source>
        <dbReference type="ARBA" id="ARBA00022490"/>
    </source>
</evidence>
<feature type="domain" description="Tubulin/FtsZ GTPase" evidence="10">
    <location>
        <begin position="35"/>
        <end position="270"/>
    </location>
</feature>
<keyword evidence="13" id="KW-1185">Reference proteome</keyword>
<protein>
    <recommendedName>
        <fullName evidence="3 9">Tubulin gamma chain</fullName>
    </recommendedName>
</protein>
<name>A0A4T0FEJ7_9BASI</name>
<dbReference type="InterPro" id="IPR036525">
    <property type="entry name" value="Tubulin/FtsZ_GTPase_sf"/>
</dbReference>
<comment type="function">
    <text evidence="9">Tubulin is the major constituent of microtubules, protein filaments consisting of alpha- and beta-tubulin heterodimers. Gamma-tubulin is a key component of the gamma-tubulin ring complex (gTuRC) which mediates microtubule nucleation. The gTuRC regulates the minus-end nucleation of alpha-beta tubulin heterodimers that grow into microtubule protafilaments, a critical step in centrosome duplication and spindle formation.</text>
</comment>
<dbReference type="InterPro" id="IPR037103">
    <property type="entry name" value="Tubulin/FtsZ-like_C"/>
</dbReference>
<dbReference type="SMART" id="SM00865">
    <property type="entry name" value="Tubulin_C"/>
    <property type="match status" value="1"/>
</dbReference>
<dbReference type="EMBL" id="SPNW01000076">
    <property type="protein sequence ID" value="TIA86682.1"/>
    <property type="molecule type" value="Genomic_DNA"/>
</dbReference>
<dbReference type="Pfam" id="PF00091">
    <property type="entry name" value="Tubulin"/>
    <property type="match status" value="1"/>
</dbReference>
<dbReference type="FunFam" id="3.30.1330.20:FF:000003">
    <property type="entry name" value="Tubulin gamma chain"/>
    <property type="match status" value="1"/>
</dbReference>
<dbReference type="PRINTS" id="PR01164">
    <property type="entry name" value="GAMMATUBULIN"/>
</dbReference>
<reference evidence="12 13" key="1">
    <citation type="submission" date="2019-03" db="EMBL/GenBank/DDBJ databases">
        <title>Sequencing 23 genomes of Wallemia ichthyophaga.</title>
        <authorList>
            <person name="Gostincar C."/>
        </authorList>
    </citation>
    <scope>NUCLEOTIDE SEQUENCE [LARGE SCALE GENOMIC DNA]</scope>
    <source>
        <strain evidence="12 13">EXF-5753</strain>
    </source>
</reference>